<evidence type="ECO:0000259" key="3">
    <source>
        <dbReference type="PROSITE" id="PS50102"/>
    </source>
</evidence>
<dbReference type="PROSITE" id="PS50102">
    <property type="entry name" value="RRM"/>
    <property type="match status" value="1"/>
</dbReference>
<gene>
    <name evidence="4" type="ORF">M8C21_016669</name>
</gene>
<reference evidence="4" key="1">
    <citation type="submission" date="2022-06" db="EMBL/GenBank/DDBJ databases">
        <title>Uncovering the hologenomic basis of an extraordinary plant invasion.</title>
        <authorList>
            <person name="Bieker V.C."/>
            <person name="Martin M.D."/>
            <person name="Gilbert T."/>
            <person name="Hodgins K."/>
            <person name="Battlay P."/>
            <person name="Petersen B."/>
            <person name="Wilson J."/>
        </authorList>
    </citation>
    <scope>NUCLEOTIDE SEQUENCE</scope>
    <source>
        <strain evidence="4">AA19_3_7</strain>
        <tissue evidence="4">Leaf</tissue>
    </source>
</reference>
<evidence type="ECO:0000313" key="4">
    <source>
        <dbReference type="EMBL" id="KAI7729559.1"/>
    </source>
</evidence>
<dbReference type="SUPFAM" id="SSF54928">
    <property type="entry name" value="RNA-binding domain, RBD"/>
    <property type="match status" value="1"/>
</dbReference>
<dbReference type="SMART" id="SM00360">
    <property type="entry name" value="RRM"/>
    <property type="match status" value="1"/>
</dbReference>
<dbReference type="InterPro" id="IPR035979">
    <property type="entry name" value="RBD_domain_sf"/>
</dbReference>
<protein>
    <recommendedName>
        <fullName evidence="3">RRM domain-containing protein</fullName>
    </recommendedName>
</protein>
<evidence type="ECO:0000313" key="5">
    <source>
        <dbReference type="Proteomes" id="UP001206925"/>
    </source>
</evidence>
<name>A0AAD5BWA8_AMBAR</name>
<sequence>MSAKTVKVSNLSLKASQRDVSEFFSFSGKIAYVEVQSNDDDCSQNAFVTFTDSQGADTAVLLSGATIIDTTVTVTLAPEYHLPPEAAAALPPRGGYTYAPAKGEPGSALSKAEDVVSSLFAKGVVLGKDAVTKAKSFDQQHGITEKVSTGTSIVTEKVKEVDQKLQVSEKAKSAFAAAEQTVSNAGSAIMKNSYVNTSVSWVTNAVDKLVKTASEVGQQTKEKVGKAEDENKQKVVDDYAQVYLTESPKGPGQTESPKGPASTEPKPAVVQDCVS</sequence>
<dbReference type="EMBL" id="JAMZMK010010975">
    <property type="protein sequence ID" value="KAI7729559.1"/>
    <property type="molecule type" value="Genomic_DNA"/>
</dbReference>
<evidence type="ECO:0000256" key="1">
    <source>
        <dbReference type="PROSITE-ProRule" id="PRU00176"/>
    </source>
</evidence>
<keyword evidence="1" id="KW-0694">RNA-binding</keyword>
<accession>A0AAD5BWA8</accession>
<dbReference type="AlphaFoldDB" id="A0AAD5BWA8"/>
<feature type="region of interest" description="Disordered" evidence="2">
    <location>
        <begin position="243"/>
        <end position="275"/>
    </location>
</feature>
<evidence type="ECO:0000256" key="2">
    <source>
        <dbReference type="SAM" id="MobiDB-lite"/>
    </source>
</evidence>
<dbReference type="Pfam" id="PF00076">
    <property type="entry name" value="RRM_1"/>
    <property type="match status" value="1"/>
</dbReference>
<keyword evidence="5" id="KW-1185">Reference proteome</keyword>
<comment type="caution">
    <text evidence="4">The sequence shown here is derived from an EMBL/GenBank/DDBJ whole genome shotgun (WGS) entry which is preliminary data.</text>
</comment>
<dbReference type="GO" id="GO:0003723">
    <property type="term" value="F:RNA binding"/>
    <property type="evidence" value="ECO:0007669"/>
    <property type="project" value="UniProtKB-UniRule"/>
</dbReference>
<dbReference type="PANTHER" id="PTHR32343:SF80">
    <property type="entry name" value="NUCLEOTIDE-BINDING ALPHA-BETA PLAIT DOMAIN-CONTAINING PROTEIN-RELATED"/>
    <property type="match status" value="1"/>
</dbReference>
<dbReference type="PANTHER" id="PTHR32343">
    <property type="entry name" value="SERINE/ARGININE-RICH SPLICING FACTOR"/>
    <property type="match status" value="1"/>
</dbReference>
<dbReference type="Gene3D" id="3.30.70.330">
    <property type="match status" value="1"/>
</dbReference>
<dbReference type="InterPro" id="IPR012677">
    <property type="entry name" value="Nucleotide-bd_a/b_plait_sf"/>
</dbReference>
<organism evidence="4 5">
    <name type="scientific">Ambrosia artemisiifolia</name>
    <name type="common">Common ragweed</name>
    <dbReference type="NCBI Taxonomy" id="4212"/>
    <lineage>
        <taxon>Eukaryota</taxon>
        <taxon>Viridiplantae</taxon>
        <taxon>Streptophyta</taxon>
        <taxon>Embryophyta</taxon>
        <taxon>Tracheophyta</taxon>
        <taxon>Spermatophyta</taxon>
        <taxon>Magnoliopsida</taxon>
        <taxon>eudicotyledons</taxon>
        <taxon>Gunneridae</taxon>
        <taxon>Pentapetalae</taxon>
        <taxon>asterids</taxon>
        <taxon>campanulids</taxon>
        <taxon>Asterales</taxon>
        <taxon>Asteraceae</taxon>
        <taxon>Asteroideae</taxon>
        <taxon>Heliantheae alliance</taxon>
        <taxon>Heliantheae</taxon>
        <taxon>Ambrosia</taxon>
    </lineage>
</organism>
<proteinExistence type="predicted"/>
<dbReference type="Proteomes" id="UP001206925">
    <property type="component" value="Unassembled WGS sequence"/>
</dbReference>
<dbReference type="InterPro" id="IPR000504">
    <property type="entry name" value="RRM_dom"/>
</dbReference>
<feature type="domain" description="RRM" evidence="3">
    <location>
        <begin position="4"/>
        <end position="79"/>
    </location>
</feature>